<dbReference type="InterPro" id="IPR003462">
    <property type="entry name" value="ODC_Mu_crystall"/>
</dbReference>
<dbReference type="PANTHER" id="PTHR13812">
    <property type="entry name" value="KETIMINE REDUCTASE MU-CRYSTALLIN"/>
    <property type="match status" value="1"/>
</dbReference>
<keyword evidence="1" id="KW-0456">Lyase</keyword>
<dbReference type="EC" id="4.3.1.12" evidence="1"/>
<dbReference type="SUPFAM" id="SSF51735">
    <property type="entry name" value="NAD(P)-binding Rossmann-fold domains"/>
    <property type="match status" value="1"/>
</dbReference>
<accession>A0ABR8WSB7</accession>
<dbReference type="PANTHER" id="PTHR13812:SF19">
    <property type="entry name" value="KETIMINE REDUCTASE MU-CRYSTALLIN"/>
    <property type="match status" value="1"/>
</dbReference>
<dbReference type="NCBIfam" id="NF004848">
    <property type="entry name" value="PRK06199.1"/>
    <property type="match status" value="1"/>
</dbReference>
<reference evidence="1 2" key="1">
    <citation type="submission" date="2020-08" db="EMBL/GenBank/DDBJ databases">
        <title>A Genomic Blueprint of the Chicken Gut Microbiome.</title>
        <authorList>
            <person name="Gilroy R."/>
            <person name="Ravi A."/>
            <person name="Getino M."/>
            <person name="Pursley I."/>
            <person name="Horton D.L."/>
            <person name="Alikhan N.-F."/>
            <person name="Baker D."/>
            <person name="Gharbi K."/>
            <person name="Hall N."/>
            <person name="Watson M."/>
            <person name="Adriaenssens E.M."/>
            <person name="Foster-Nyarko E."/>
            <person name="Jarju S."/>
            <person name="Secka A."/>
            <person name="Antonio M."/>
            <person name="Oren A."/>
            <person name="Chaudhuri R."/>
            <person name="La Ragione R.M."/>
            <person name="Hildebrand F."/>
            <person name="Pallen M.J."/>
        </authorList>
    </citation>
    <scope>NUCLEOTIDE SEQUENCE [LARGE SCALE GENOMIC DNA]</scope>
    <source>
        <strain evidence="1 2">Re57</strain>
    </source>
</reference>
<keyword evidence="2" id="KW-1185">Reference proteome</keyword>
<dbReference type="InterPro" id="IPR036291">
    <property type="entry name" value="NAD(P)-bd_dom_sf"/>
</dbReference>
<dbReference type="PIRSF" id="PIRSF001439">
    <property type="entry name" value="CryM"/>
    <property type="match status" value="1"/>
</dbReference>
<dbReference type="InterPro" id="IPR023401">
    <property type="entry name" value="ODC_N"/>
</dbReference>
<evidence type="ECO:0000313" key="1">
    <source>
        <dbReference type="EMBL" id="MBD8019848.1"/>
    </source>
</evidence>
<dbReference type="RefSeq" id="WP_191725385.1">
    <property type="nucleotide sequence ID" value="NZ_JACSPY010000002.1"/>
</dbReference>
<evidence type="ECO:0000313" key="2">
    <source>
        <dbReference type="Proteomes" id="UP000651517"/>
    </source>
</evidence>
<organism evidence="1 2">
    <name type="scientific">Brevibacterium gallinarum</name>
    <dbReference type="NCBI Taxonomy" id="2762220"/>
    <lineage>
        <taxon>Bacteria</taxon>
        <taxon>Bacillati</taxon>
        <taxon>Actinomycetota</taxon>
        <taxon>Actinomycetes</taxon>
        <taxon>Micrococcales</taxon>
        <taxon>Brevibacteriaceae</taxon>
        <taxon>Brevibacterium</taxon>
    </lineage>
</organism>
<name>A0ABR8WSB7_9MICO</name>
<gene>
    <name evidence="1" type="ORF">H9634_03500</name>
</gene>
<protein>
    <submittedName>
        <fullName evidence="1">Ornithine cyclodeaminase</fullName>
        <ecNumber evidence="1">4.3.1.12</ecNumber>
    </submittedName>
</protein>
<dbReference type="Gene3D" id="3.30.1780.10">
    <property type="entry name" value="ornithine cyclodeaminase, domain 1"/>
    <property type="match status" value="1"/>
</dbReference>
<proteinExistence type="predicted"/>
<dbReference type="Pfam" id="PF02423">
    <property type="entry name" value="OCD_Mu_crystall"/>
    <property type="match status" value="1"/>
</dbReference>
<dbReference type="GO" id="GO:0008473">
    <property type="term" value="F:ornithine cyclodeaminase activity"/>
    <property type="evidence" value="ECO:0007669"/>
    <property type="project" value="UniProtKB-EC"/>
</dbReference>
<comment type="caution">
    <text evidence="1">The sequence shown here is derived from an EMBL/GenBank/DDBJ whole genome shotgun (WGS) entry which is preliminary data.</text>
</comment>
<dbReference type="Gene3D" id="3.40.50.720">
    <property type="entry name" value="NAD(P)-binding Rossmann-like Domain"/>
    <property type="match status" value="1"/>
</dbReference>
<dbReference type="Proteomes" id="UP000651517">
    <property type="component" value="Unassembled WGS sequence"/>
</dbReference>
<dbReference type="EMBL" id="JACSPY010000002">
    <property type="protein sequence ID" value="MBD8019848.1"/>
    <property type="molecule type" value="Genomic_DNA"/>
</dbReference>
<sequence length="379" mass="41570">MIDPAIDFRYLCEEEMIRAGVKDMARCVDVMEEALVLLREGDFRMAGSTAMSHGAMIGFPDDPQFSGMPADGPDRRFMAMPAYLGGRFGTTGVKWYGSNIENRNRGLPRSVHVFVLNDTETGAPLAIMSGNLLSAYRTGAVPGVAVKHLAREDAQTFGIVGPGVIGRAVTEAVLTLRPSVTRIVAKGKDDDDVLRYSDYVRDRFPQISEVIPASSVQEVCEASDIMTVTVTTDGAGSAGFPYVREEWIKPGSLLLLPAAARFDDEFLVSGRARLCVDSWRLYDAWAEEYGEQAYEDLGIPGTHWHDLMRYGQLPGERIEEIADIATGRAPGRQYDDEIILYSAGGMPVEDVAWATDLYRTATEQDIGRCLPLWDAPALA</sequence>